<comment type="caution">
    <text evidence="6">The sequence shown here is derived from an EMBL/GenBank/DDBJ whole genome shotgun (WGS) entry which is preliminary data.</text>
</comment>
<organism evidence="6 7">
    <name type="scientific">Caldimonas thermodepolymerans</name>
    <dbReference type="NCBI Taxonomy" id="215580"/>
    <lineage>
        <taxon>Bacteria</taxon>
        <taxon>Pseudomonadati</taxon>
        <taxon>Pseudomonadota</taxon>
        <taxon>Betaproteobacteria</taxon>
        <taxon>Burkholderiales</taxon>
        <taxon>Sphaerotilaceae</taxon>
        <taxon>Caldimonas</taxon>
    </lineage>
</organism>
<dbReference type="EMBL" id="PSNY01000005">
    <property type="protein sequence ID" value="PPE70685.1"/>
    <property type="molecule type" value="Genomic_DNA"/>
</dbReference>
<evidence type="ECO:0000256" key="3">
    <source>
        <dbReference type="ARBA" id="ARBA00022729"/>
    </source>
</evidence>
<comment type="similarity">
    <text evidence="1">Belongs to the leucine-binding protein family.</text>
</comment>
<dbReference type="InterPro" id="IPR051010">
    <property type="entry name" value="BCAA_transport"/>
</dbReference>
<dbReference type="PRINTS" id="PR00337">
    <property type="entry name" value="LEUILEVALBP"/>
</dbReference>
<reference evidence="6 7" key="1">
    <citation type="submission" date="2018-02" db="EMBL/GenBank/DDBJ databases">
        <title>Reclassifiation of [Polyangium] brachysporum DSM 7029 as Guopingzhaonella breviflexa gen. nov., sp. nov., a member of the family Comamonadaceae.</title>
        <authorList>
            <person name="Tang B."/>
        </authorList>
    </citation>
    <scope>NUCLEOTIDE SEQUENCE [LARGE SCALE GENOMIC DNA]</scope>
    <source>
        <strain evidence="6 7">DSM 15344</strain>
    </source>
</reference>
<keyword evidence="7" id="KW-1185">Reference proteome</keyword>
<dbReference type="PANTHER" id="PTHR30483:SF6">
    <property type="entry name" value="PERIPLASMIC BINDING PROTEIN OF ABC TRANSPORTER FOR NATURAL AMINO ACIDS"/>
    <property type="match status" value="1"/>
</dbReference>
<dbReference type="CDD" id="cd06335">
    <property type="entry name" value="PBP1_ABC_ligand_binding-like"/>
    <property type="match status" value="1"/>
</dbReference>
<dbReference type="Gene3D" id="3.40.50.2300">
    <property type="match status" value="2"/>
</dbReference>
<dbReference type="AlphaFoldDB" id="A0A2S5T6Q3"/>
<dbReference type="SUPFAM" id="SSF53822">
    <property type="entry name" value="Periplasmic binding protein-like I"/>
    <property type="match status" value="1"/>
</dbReference>
<evidence type="ECO:0000313" key="6">
    <source>
        <dbReference type="EMBL" id="PPE70685.1"/>
    </source>
</evidence>
<feature type="domain" description="Leucine-binding protein" evidence="5">
    <location>
        <begin position="31"/>
        <end position="380"/>
    </location>
</feature>
<sequence length="406" mass="44472">MKNSAARRALRWGAALMLSWCAAAGHAQPQPLRIGLVGPFSGGSGDFGNSARFGAELAVKEINAVGGFLGRPLELVIRDDQAVPDVGRQAAEDLVLKEKVAFTIGYCNTGVAMKALDVFQDNKHLLMVPCSQGTAVTTKYPPAQSYIFRVAPPDLLNAKFLIAEIVDRRKLQRVAIFADETGYGEGGLQDLSAELAKRGLKPVYVARFPLGVTSLHAQMRAARDAGADAIVAYTVGPEQAVAVRSRLEVGYTAPFFAPWTLSFRSVLENAGQAAVEGTMMVQTIIQDNHNERRASFLARYFKHSNETRIGSLMAAAQTYDAVHLMLWALFQTKGDTSGDALKRALETLERPYQGVVTTYARPFSDKDHDAIAANMLWLGVWRKGQIEYYYQDDARRTGVVRRKDAQ</sequence>
<accession>A0A2S5T6Q3</accession>
<dbReference type="RefSeq" id="WP_104356775.1">
    <property type="nucleotide sequence ID" value="NZ_CP064338.1"/>
</dbReference>
<evidence type="ECO:0000256" key="1">
    <source>
        <dbReference type="ARBA" id="ARBA00010062"/>
    </source>
</evidence>
<evidence type="ECO:0000256" key="4">
    <source>
        <dbReference type="ARBA" id="ARBA00022970"/>
    </source>
</evidence>
<name>A0A2S5T6Q3_9BURK</name>
<protein>
    <submittedName>
        <fullName evidence="6">ABC transporter substrate-binding protein</fullName>
    </submittedName>
</protein>
<dbReference type="InterPro" id="IPR000709">
    <property type="entry name" value="Leu_Ile_Val-bd"/>
</dbReference>
<proteinExistence type="inferred from homology"/>
<evidence type="ECO:0000259" key="5">
    <source>
        <dbReference type="Pfam" id="PF13458"/>
    </source>
</evidence>
<gene>
    <name evidence="6" type="ORF">C1702_05955</name>
</gene>
<dbReference type="PANTHER" id="PTHR30483">
    <property type="entry name" value="LEUCINE-SPECIFIC-BINDING PROTEIN"/>
    <property type="match status" value="1"/>
</dbReference>
<keyword evidence="4" id="KW-0029">Amino-acid transport</keyword>
<dbReference type="Proteomes" id="UP000239406">
    <property type="component" value="Unassembled WGS sequence"/>
</dbReference>
<dbReference type="InterPro" id="IPR028081">
    <property type="entry name" value="Leu-bd"/>
</dbReference>
<dbReference type="GO" id="GO:0006865">
    <property type="term" value="P:amino acid transport"/>
    <property type="evidence" value="ECO:0007669"/>
    <property type="project" value="UniProtKB-KW"/>
</dbReference>
<keyword evidence="2" id="KW-0813">Transport</keyword>
<evidence type="ECO:0000313" key="7">
    <source>
        <dbReference type="Proteomes" id="UP000239406"/>
    </source>
</evidence>
<dbReference type="InterPro" id="IPR028082">
    <property type="entry name" value="Peripla_BP_I"/>
</dbReference>
<keyword evidence="3" id="KW-0732">Signal</keyword>
<dbReference type="Pfam" id="PF13458">
    <property type="entry name" value="Peripla_BP_6"/>
    <property type="match status" value="1"/>
</dbReference>
<evidence type="ECO:0000256" key="2">
    <source>
        <dbReference type="ARBA" id="ARBA00022448"/>
    </source>
</evidence>